<dbReference type="EMBL" id="JBHTIH010000003">
    <property type="protein sequence ID" value="MFD0739257.1"/>
    <property type="molecule type" value="Genomic_DNA"/>
</dbReference>
<evidence type="ECO:0000256" key="1">
    <source>
        <dbReference type="SAM" id="SignalP"/>
    </source>
</evidence>
<protein>
    <recommendedName>
        <fullName evidence="4">PEGA domain-containing protein</fullName>
    </recommendedName>
</protein>
<comment type="caution">
    <text evidence="2">The sequence shown here is derived from an EMBL/GenBank/DDBJ whole genome shotgun (WGS) entry which is preliminary data.</text>
</comment>
<feature type="chain" id="PRO_5045575436" description="PEGA domain-containing protein" evidence="1">
    <location>
        <begin position="25"/>
        <end position="162"/>
    </location>
</feature>
<dbReference type="RefSeq" id="WP_386812260.1">
    <property type="nucleotide sequence ID" value="NZ_JBHTIH010000003.1"/>
</dbReference>
<evidence type="ECO:0008006" key="4">
    <source>
        <dbReference type="Google" id="ProtNLM"/>
    </source>
</evidence>
<proteinExistence type="predicted"/>
<feature type="signal peptide" evidence="1">
    <location>
        <begin position="1"/>
        <end position="24"/>
    </location>
</feature>
<keyword evidence="3" id="KW-1185">Reference proteome</keyword>
<keyword evidence="1" id="KW-0732">Signal</keyword>
<accession>A0ABW2YLH4</accession>
<evidence type="ECO:0000313" key="2">
    <source>
        <dbReference type="EMBL" id="MFD0739257.1"/>
    </source>
</evidence>
<reference evidence="3" key="1">
    <citation type="journal article" date="2019" name="Int. J. Syst. Evol. Microbiol.">
        <title>The Global Catalogue of Microorganisms (GCM) 10K type strain sequencing project: providing services to taxonomists for standard genome sequencing and annotation.</title>
        <authorList>
            <consortium name="The Broad Institute Genomics Platform"/>
            <consortium name="The Broad Institute Genome Sequencing Center for Infectious Disease"/>
            <person name="Wu L."/>
            <person name="Ma J."/>
        </authorList>
    </citation>
    <scope>NUCLEOTIDE SEQUENCE [LARGE SCALE GENOMIC DNA]</scope>
    <source>
        <strain evidence="3">CCUG 55491</strain>
    </source>
</reference>
<dbReference type="PROSITE" id="PS51257">
    <property type="entry name" value="PROKAR_LIPOPROTEIN"/>
    <property type="match status" value="1"/>
</dbReference>
<dbReference type="Proteomes" id="UP001597090">
    <property type="component" value="Unassembled WGS sequence"/>
</dbReference>
<sequence>MKKFFRPLALAMMLAAFFVATGCATVTRGTTQTVAINSVPAGATVSMSNGERCETPCIFKLKRKYPVAMEVCKAGYSPVNNLLASEMSAGGGWAMAGNVIIGGLIGLAIDAGTGSYRDLTPSPLNVTLAEQAQGCAAPTFPAVPGGGQTVEQYQKWKSKQAK</sequence>
<gene>
    <name evidence="2" type="ORF">ACFQZQ_08200</name>
</gene>
<name>A0ABW2YLH4_9GAMM</name>
<organism evidence="2 3">
    <name type="scientific">Lysobacter koreensis</name>
    <dbReference type="NCBI Taxonomy" id="266122"/>
    <lineage>
        <taxon>Bacteria</taxon>
        <taxon>Pseudomonadati</taxon>
        <taxon>Pseudomonadota</taxon>
        <taxon>Gammaproteobacteria</taxon>
        <taxon>Lysobacterales</taxon>
        <taxon>Lysobacteraceae</taxon>
        <taxon>Lysobacter</taxon>
    </lineage>
</organism>
<evidence type="ECO:0000313" key="3">
    <source>
        <dbReference type="Proteomes" id="UP001597090"/>
    </source>
</evidence>